<gene>
    <name evidence="1" type="ORF">BJ138DRAFT_1108219</name>
</gene>
<name>A0ACB7ZP04_9AGAM</name>
<feature type="non-terminal residue" evidence="1">
    <location>
        <position position="1"/>
    </location>
</feature>
<comment type="caution">
    <text evidence="1">The sequence shown here is derived from an EMBL/GenBank/DDBJ whole genome shotgun (WGS) entry which is preliminary data.</text>
</comment>
<accession>A0ACB7ZP04</accession>
<dbReference type="Proteomes" id="UP000790377">
    <property type="component" value="Unassembled WGS sequence"/>
</dbReference>
<protein>
    <submittedName>
        <fullName evidence="1">Uncharacterized protein</fullName>
    </submittedName>
</protein>
<organism evidence="1 2">
    <name type="scientific">Hygrophoropsis aurantiaca</name>
    <dbReference type="NCBI Taxonomy" id="72124"/>
    <lineage>
        <taxon>Eukaryota</taxon>
        <taxon>Fungi</taxon>
        <taxon>Dikarya</taxon>
        <taxon>Basidiomycota</taxon>
        <taxon>Agaricomycotina</taxon>
        <taxon>Agaricomycetes</taxon>
        <taxon>Agaricomycetidae</taxon>
        <taxon>Boletales</taxon>
        <taxon>Coniophorineae</taxon>
        <taxon>Hygrophoropsidaceae</taxon>
        <taxon>Hygrophoropsis</taxon>
    </lineage>
</organism>
<dbReference type="EMBL" id="MU269513">
    <property type="protein sequence ID" value="KAH7902810.1"/>
    <property type="molecule type" value="Genomic_DNA"/>
</dbReference>
<sequence length="283" mass="32237">SSYHPKRLPAICDAEERMRLFLVTQNAFPDPEAVDNEIEEICHLVANSPRHTNITEWDWLTDDWSTYQLFRAVPKHYRATVKTKASNLLDEYLTSIPSTDVNSVLDGIAKMGQLATQRDDQFYFWLPIIKLVLQLWFGDDASLGHRFQSEFSRDKGVTLSNEPLAFAITTFQFVAKARLVDKIAFASENRDGTDAWGEAYRENLANLDRLAPLTYIYRAAIYSAGLPSSQHPALALCGQRVHIFGLYTILTGLEISSWKLRRNQPSSFKLWRSVDDRDIAGSM</sequence>
<evidence type="ECO:0000313" key="1">
    <source>
        <dbReference type="EMBL" id="KAH7902810.1"/>
    </source>
</evidence>
<evidence type="ECO:0000313" key="2">
    <source>
        <dbReference type="Proteomes" id="UP000790377"/>
    </source>
</evidence>
<keyword evidence="2" id="KW-1185">Reference proteome</keyword>
<proteinExistence type="predicted"/>
<reference evidence="1" key="1">
    <citation type="journal article" date="2021" name="New Phytol.">
        <title>Evolutionary innovations through gain and loss of genes in the ectomycorrhizal Boletales.</title>
        <authorList>
            <person name="Wu G."/>
            <person name="Miyauchi S."/>
            <person name="Morin E."/>
            <person name="Kuo A."/>
            <person name="Drula E."/>
            <person name="Varga T."/>
            <person name="Kohler A."/>
            <person name="Feng B."/>
            <person name="Cao Y."/>
            <person name="Lipzen A."/>
            <person name="Daum C."/>
            <person name="Hundley H."/>
            <person name="Pangilinan J."/>
            <person name="Johnson J."/>
            <person name="Barry K."/>
            <person name="LaButti K."/>
            <person name="Ng V."/>
            <person name="Ahrendt S."/>
            <person name="Min B."/>
            <person name="Choi I.G."/>
            <person name="Park H."/>
            <person name="Plett J.M."/>
            <person name="Magnuson J."/>
            <person name="Spatafora J.W."/>
            <person name="Nagy L.G."/>
            <person name="Henrissat B."/>
            <person name="Grigoriev I.V."/>
            <person name="Yang Z.L."/>
            <person name="Xu J."/>
            <person name="Martin F.M."/>
        </authorList>
    </citation>
    <scope>NUCLEOTIDE SEQUENCE</scope>
    <source>
        <strain evidence="1">ATCC 28755</strain>
    </source>
</reference>